<dbReference type="AlphaFoldDB" id="Q9U5L4"/>
<sequence length="239" mass="26249">YYLMVLKREIDKLKDFIPKIESMIATEKNKPTVAAADIVAKGQSLRGASETGTTGNTVNAQTAVVQHPQHQVANAVTVQPEQQGHQAQGGEAETQTNSVQAAQVQQTPAGAADRQPQHNDVSIAAPGDQPHQHTHSVRSCSTPNHVQNSGIPRKAPVFFKILYACHKHIFVTNSTMKKELLDQYKLNADEQNKINETKYDELDLLFNVQNNLPACTPYMTLVRTNCRTAEPLHVAVPEG</sequence>
<keyword evidence="2" id="KW-0477">Merozoite</keyword>
<feature type="compositionally biased region" description="Polar residues" evidence="1">
    <location>
        <begin position="137"/>
        <end position="149"/>
    </location>
</feature>
<feature type="region of interest" description="Disordered" evidence="1">
    <location>
        <begin position="79"/>
        <end position="149"/>
    </location>
</feature>
<protein>
    <submittedName>
        <fullName evidence="2">Merozoite surface protein 1</fullName>
    </submittedName>
</protein>
<feature type="compositionally biased region" description="Polar residues" evidence="1">
    <location>
        <begin position="96"/>
        <end position="108"/>
    </location>
</feature>
<evidence type="ECO:0000313" key="2">
    <source>
        <dbReference type="EMBL" id="CAB59210.1"/>
    </source>
</evidence>
<organism evidence="2">
    <name type="scientific">Plasmodium vivax</name>
    <name type="common">malaria parasite P. vivax</name>
    <dbReference type="NCBI Taxonomy" id="5855"/>
    <lineage>
        <taxon>Eukaryota</taxon>
        <taxon>Sar</taxon>
        <taxon>Alveolata</taxon>
        <taxon>Apicomplexa</taxon>
        <taxon>Aconoidasida</taxon>
        <taxon>Haemosporida</taxon>
        <taxon>Plasmodiidae</taxon>
        <taxon>Plasmodium</taxon>
        <taxon>Plasmodium (Plasmodium)</taxon>
    </lineage>
</organism>
<proteinExistence type="predicted"/>
<dbReference type="EMBL" id="AJ250399">
    <property type="protein sequence ID" value="CAB59210.1"/>
    <property type="molecule type" value="Genomic_DNA"/>
</dbReference>
<feature type="non-terminal residue" evidence="2">
    <location>
        <position position="239"/>
    </location>
</feature>
<reference evidence="2" key="1">
    <citation type="submission" date="1999-10" db="EMBL/GenBank/DDBJ databases">
        <title>Molecular epidemiology of Plasmodium vivax malaria: a study on different isolates following the occurrence of an Italian indigenous case.</title>
        <authorList>
            <person name="Severini C."/>
            <person name="Menegon M."/>
            <person name="Gradoni L."/>
            <person name="Majori G."/>
        </authorList>
    </citation>
    <scope>NUCLEOTIDE SEQUENCE</scope>
</reference>
<gene>
    <name evidence="2" type="primary">msp-1</name>
</gene>
<name>Q9U5L4_PLAVI</name>
<feature type="compositionally biased region" description="Low complexity" evidence="1">
    <location>
        <begin position="79"/>
        <end position="95"/>
    </location>
</feature>
<evidence type="ECO:0000256" key="1">
    <source>
        <dbReference type="SAM" id="MobiDB-lite"/>
    </source>
</evidence>
<feature type="non-terminal residue" evidence="2">
    <location>
        <position position="1"/>
    </location>
</feature>
<accession>Q9U5L4</accession>